<protein>
    <submittedName>
        <fullName evidence="3">CHRD domain-containing protein</fullName>
    </submittedName>
</protein>
<feature type="domain" description="CHRD" evidence="2">
    <location>
        <begin position="18"/>
        <end position="182"/>
    </location>
</feature>
<evidence type="ECO:0000313" key="3">
    <source>
        <dbReference type="EMBL" id="SMC97063.1"/>
    </source>
</evidence>
<reference evidence="3 4" key="1">
    <citation type="submission" date="2017-04" db="EMBL/GenBank/DDBJ databases">
        <authorList>
            <person name="Afonso C.L."/>
            <person name="Miller P.J."/>
            <person name="Scott M.A."/>
            <person name="Spackman E."/>
            <person name="Goraichik I."/>
            <person name="Dimitrov K.M."/>
            <person name="Suarez D.L."/>
            <person name="Swayne D.E."/>
        </authorList>
    </citation>
    <scope>NUCLEOTIDE SEQUENCE [LARGE SCALE GENOMIC DNA]</scope>
    <source>
        <strain evidence="3 4">DSM 43828</strain>
    </source>
</reference>
<dbReference type="Proteomes" id="UP000192674">
    <property type="component" value="Unassembled WGS sequence"/>
</dbReference>
<dbReference type="SMART" id="SM00754">
    <property type="entry name" value="CHRD"/>
    <property type="match status" value="1"/>
</dbReference>
<evidence type="ECO:0000256" key="1">
    <source>
        <dbReference type="SAM" id="SignalP"/>
    </source>
</evidence>
<accession>A0A1Y5XIW5</accession>
<evidence type="ECO:0000313" key="4">
    <source>
        <dbReference type="Proteomes" id="UP000192674"/>
    </source>
</evidence>
<dbReference type="OrthoDB" id="8901345at2"/>
<proteinExistence type="predicted"/>
<gene>
    <name evidence="3" type="ORF">SAMN05661093_03392</name>
</gene>
<dbReference type="Pfam" id="PF07452">
    <property type="entry name" value="CHRD"/>
    <property type="match status" value="1"/>
</dbReference>
<dbReference type="InterPro" id="IPR010895">
    <property type="entry name" value="CHRD"/>
</dbReference>
<feature type="chain" id="PRO_5038881693" evidence="1">
    <location>
        <begin position="27"/>
        <end position="182"/>
    </location>
</feature>
<evidence type="ECO:0000259" key="2">
    <source>
        <dbReference type="SMART" id="SM00754"/>
    </source>
</evidence>
<organism evidence="3 4">
    <name type="scientific">Kibdelosporangium aridum</name>
    <dbReference type="NCBI Taxonomy" id="2030"/>
    <lineage>
        <taxon>Bacteria</taxon>
        <taxon>Bacillati</taxon>
        <taxon>Actinomycetota</taxon>
        <taxon>Actinomycetes</taxon>
        <taxon>Pseudonocardiales</taxon>
        <taxon>Pseudonocardiaceae</taxon>
        <taxon>Kibdelosporangium</taxon>
    </lineage>
</organism>
<keyword evidence="1" id="KW-0732">Signal</keyword>
<dbReference type="EMBL" id="FWXV01000002">
    <property type="protein sequence ID" value="SMC97063.1"/>
    <property type="molecule type" value="Genomic_DNA"/>
</dbReference>
<dbReference type="RefSeq" id="WP_084427362.1">
    <property type="nucleotide sequence ID" value="NZ_FWXV01000002.1"/>
</dbReference>
<name>A0A1Y5XIW5_KIBAR</name>
<keyword evidence="4" id="KW-1185">Reference proteome</keyword>
<dbReference type="AlphaFoldDB" id="A0A1Y5XIW5"/>
<feature type="signal peptide" evidence="1">
    <location>
        <begin position="1"/>
        <end position="26"/>
    </location>
</feature>
<sequence>MIRRGRLLTVAAAVGAVVALSATASAAAPQDAEGFGGRHSVREHLSSYHEHPLALSTTGNGQFRATLNERTGEITWQLSYADLSGAITQAHIHFGHAFQAGGISAFLCTNAGNGPVGTQTCPAAPATISGTLRAADVIGPAAQGIAAGEFAEFAKAFRAGVTYANVHTAAFPAGEIRAQLDR</sequence>